<dbReference type="PANTHER" id="PTHR23071:SF1">
    <property type="entry name" value="GPI ETHANOLAMINE PHOSPHATE TRANSFERASE 3"/>
    <property type="match status" value="1"/>
</dbReference>
<protein>
    <recommendedName>
        <fullName evidence="5">GPI ethanolamine phosphate transferase 3</fullName>
    </recommendedName>
</protein>
<dbReference type="PANTHER" id="PTHR23071">
    <property type="entry name" value="PHOSPHATIDYLINOSITOL GLYCAN"/>
    <property type="match status" value="1"/>
</dbReference>
<feature type="compositionally biased region" description="Basic and acidic residues" evidence="1">
    <location>
        <begin position="209"/>
        <end position="224"/>
    </location>
</feature>
<dbReference type="Proteomes" id="UP000016930">
    <property type="component" value="Unassembled WGS sequence"/>
</dbReference>
<reference evidence="3 4" key="1">
    <citation type="journal article" date="2012" name="Proc. Natl. Acad. Sci. U.S.A.">
        <title>Comparative genomics of Ceriporiopsis subvermispora and Phanerochaete chrysosporium provide insight into selective ligninolysis.</title>
        <authorList>
            <person name="Fernandez-Fueyo E."/>
            <person name="Ruiz-Duenas F.J."/>
            <person name="Ferreira P."/>
            <person name="Floudas D."/>
            <person name="Hibbett D.S."/>
            <person name="Canessa P."/>
            <person name="Larrondo L.F."/>
            <person name="James T.Y."/>
            <person name="Seelenfreund D."/>
            <person name="Lobos S."/>
            <person name="Polanco R."/>
            <person name="Tello M."/>
            <person name="Honda Y."/>
            <person name="Watanabe T."/>
            <person name="Watanabe T."/>
            <person name="Ryu J.S."/>
            <person name="Kubicek C.P."/>
            <person name="Schmoll M."/>
            <person name="Gaskell J."/>
            <person name="Hammel K.E."/>
            <person name="St John F.J."/>
            <person name="Vanden Wymelenberg A."/>
            <person name="Sabat G."/>
            <person name="Splinter BonDurant S."/>
            <person name="Syed K."/>
            <person name="Yadav J.S."/>
            <person name="Doddapaneni H."/>
            <person name="Subramanian V."/>
            <person name="Lavin J.L."/>
            <person name="Oguiza J.A."/>
            <person name="Perez G."/>
            <person name="Pisabarro A.G."/>
            <person name="Ramirez L."/>
            <person name="Santoyo F."/>
            <person name="Master E."/>
            <person name="Coutinho P.M."/>
            <person name="Henrissat B."/>
            <person name="Lombard V."/>
            <person name="Magnuson J.K."/>
            <person name="Kuees U."/>
            <person name="Hori C."/>
            <person name="Igarashi K."/>
            <person name="Samejima M."/>
            <person name="Held B.W."/>
            <person name="Barry K.W."/>
            <person name="LaButti K.M."/>
            <person name="Lapidus A."/>
            <person name="Lindquist E.A."/>
            <person name="Lucas S.M."/>
            <person name="Riley R."/>
            <person name="Salamov A.A."/>
            <person name="Hoffmeister D."/>
            <person name="Schwenk D."/>
            <person name="Hadar Y."/>
            <person name="Yarden O."/>
            <person name="de Vries R.P."/>
            <person name="Wiebenga A."/>
            <person name="Stenlid J."/>
            <person name="Eastwood D."/>
            <person name="Grigoriev I.V."/>
            <person name="Berka R.M."/>
            <person name="Blanchette R.A."/>
            <person name="Kersten P."/>
            <person name="Martinez A.T."/>
            <person name="Vicuna R."/>
            <person name="Cullen D."/>
        </authorList>
    </citation>
    <scope>NUCLEOTIDE SEQUENCE [LARGE SCALE GENOMIC DNA]</scope>
    <source>
        <strain evidence="3 4">B</strain>
    </source>
</reference>
<dbReference type="InterPro" id="IPR039524">
    <property type="entry name" value="PIGO/GPI13"/>
</dbReference>
<dbReference type="Pfam" id="PF01663">
    <property type="entry name" value="Phosphodiest"/>
    <property type="match status" value="1"/>
</dbReference>
<keyword evidence="2" id="KW-0472">Membrane</keyword>
<evidence type="ECO:0000256" key="1">
    <source>
        <dbReference type="SAM" id="MobiDB-lite"/>
    </source>
</evidence>
<dbReference type="InterPro" id="IPR002591">
    <property type="entry name" value="Phosphodiest/P_Trfase"/>
</dbReference>
<keyword evidence="2" id="KW-1133">Transmembrane helix</keyword>
<sequence>MQIHLPLRCSGSRGLTTDSLPTFTDMGSNFSGTAILEDSLISQLVRAGNTIAFMGDDIWTTVFPDAFDPSMRFPTCTPSTRESSHTSPTSPLPRQPAPTWGFIIGHVLGVDHVGHRVDPDHPTMHAKLSHMDSVLQDAAELLDDEALLVLPGSHCMDKRGDHGGDGARETSAAVWPYGKGAAARPRPRLRYTHTRVTRAHASLPGCDHAAPRRAADRPRSDARPAPRPTHPVQQPQERHSRTVLARVRGEGEGDRIYACAPAECGAGQGSPARARPAASSSRCSRNWSACGMVLMGLGLVLLAMGITAGVAMFLKSGQVKEKWEEWAVTTQARLVRELASGAVIGFLVQFPLR</sequence>
<keyword evidence="4" id="KW-1185">Reference proteome</keyword>
<dbReference type="Gene3D" id="3.40.720.10">
    <property type="entry name" value="Alkaline Phosphatase, subunit A"/>
    <property type="match status" value="1"/>
</dbReference>
<gene>
    <name evidence="3" type="ORF">CERSUDRAFT_73775</name>
</gene>
<dbReference type="STRING" id="914234.M2QI55"/>
<feature type="region of interest" description="Disordered" evidence="1">
    <location>
        <begin position="75"/>
        <end position="95"/>
    </location>
</feature>
<dbReference type="GO" id="GO:0051377">
    <property type="term" value="F:mannose-ethanolamine phosphotransferase activity"/>
    <property type="evidence" value="ECO:0007669"/>
    <property type="project" value="TreeGrafter"/>
</dbReference>
<dbReference type="AlphaFoldDB" id="M2QI55"/>
<evidence type="ECO:0008006" key="5">
    <source>
        <dbReference type="Google" id="ProtNLM"/>
    </source>
</evidence>
<feature type="transmembrane region" description="Helical" evidence="2">
    <location>
        <begin position="292"/>
        <end position="314"/>
    </location>
</feature>
<evidence type="ECO:0000256" key="2">
    <source>
        <dbReference type="SAM" id="Phobius"/>
    </source>
</evidence>
<name>M2QI55_CERS8</name>
<dbReference type="GO" id="GO:0006506">
    <property type="term" value="P:GPI anchor biosynthetic process"/>
    <property type="evidence" value="ECO:0007669"/>
    <property type="project" value="InterPro"/>
</dbReference>
<feature type="region of interest" description="Disordered" evidence="1">
    <location>
        <begin position="196"/>
        <end position="241"/>
    </location>
</feature>
<evidence type="ECO:0000313" key="4">
    <source>
        <dbReference type="Proteomes" id="UP000016930"/>
    </source>
</evidence>
<dbReference type="SUPFAM" id="SSF53649">
    <property type="entry name" value="Alkaline phosphatase-like"/>
    <property type="match status" value="1"/>
</dbReference>
<evidence type="ECO:0000313" key="3">
    <source>
        <dbReference type="EMBL" id="EMD36718.1"/>
    </source>
</evidence>
<keyword evidence="2" id="KW-0812">Transmembrane</keyword>
<feature type="compositionally biased region" description="Polar residues" evidence="1">
    <location>
        <begin position="76"/>
        <end position="89"/>
    </location>
</feature>
<proteinExistence type="predicted"/>
<dbReference type="OrthoDB" id="272139at2759"/>
<accession>M2QI55</accession>
<organism evidence="3 4">
    <name type="scientific">Ceriporiopsis subvermispora (strain B)</name>
    <name type="common">White-rot fungus</name>
    <name type="synonym">Gelatoporia subvermispora</name>
    <dbReference type="NCBI Taxonomy" id="914234"/>
    <lineage>
        <taxon>Eukaryota</taxon>
        <taxon>Fungi</taxon>
        <taxon>Dikarya</taxon>
        <taxon>Basidiomycota</taxon>
        <taxon>Agaricomycotina</taxon>
        <taxon>Agaricomycetes</taxon>
        <taxon>Polyporales</taxon>
        <taxon>Gelatoporiaceae</taxon>
        <taxon>Gelatoporia</taxon>
    </lineage>
</organism>
<dbReference type="GO" id="GO:0005789">
    <property type="term" value="C:endoplasmic reticulum membrane"/>
    <property type="evidence" value="ECO:0007669"/>
    <property type="project" value="TreeGrafter"/>
</dbReference>
<dbReference type="HOGENOM" id="CLU_785267_0_0_1"/>
<dbReference type="EMBL" id="KB445797">
    <property type="protein sequence ID" value="EMD36718.1"/>
    <property type="molecule type" value="Genomic_DNA"/>
</dbReference>
<dbReference type="InterPro" id="IPR017850">
    <property type="entry name" value="Alkaline_phosphatase_core_sf"/>
</dbReference>